<dbReference type="GO" id="GO:0003690">
    <property type="term" value="F:double-stranded DNA binding"/>
    <property type="evidence" value="ECO:0007669"/>
    <property type="project" value="InterPro"/>
</dbReference>
<keyword evidence="5" id="KW-1185">Reference proteome</keyword>
<dbReference type="PANTHER" id="PTHR22639:SF3">
    <property type="entry name" value="ZINC FINGER CCHC DOMAIN-CONTAINING PROTEIN 3"/>
    <property type="match status" value="1"/>
</dbReference>
<dbReference type="PANTHER" id="PTHR22639">
    <property type="entry name" value="GAG-RELATED PROTEIN"/>
    <property type="match status" value="1"/>
</dbReference>
<dbReference type="SUPFAM" id="SSF57756">
    <property type="entry name" value="Retrovirus zinc finger-like domains"/>
    <property type="match status" value="1"/>
</dbReference>
<dbReference type="Pfam" id="PF00098">
    <property type="entry name" value="zf-CCHC"/>
    <property type="match status" value="1"/>
</dbReference>
<dbReference type="GO" id="GO:0002218">
    <property type="term" value="P:activation of innate immune response"/>
    <property type="evidence" value="ECO:0007669"/>
    <property type="project" value="InterPro"/>
</dbReference>
<keyword evidence="1" id="KW-0863">Zinc-finger</keyword>
<feature type="compositionally biased region" description="Polar residues" evidence="2">
    <location>
        <begin position="425"/>
        <end position="434"/>
    </location>
</feature>
<dbReference type="InterPro" id="IPR042509">
    <property type="entry name" value="ZCCHC3"/>
</dbReference>
<protein>
    <recommendedName>
        <fullName evidence="3">CCHC-type domain-containing protein</fullName>
    </recommendedName>
</protein>
<gene>
    <name evidence="4" type="ORF">ALC62_06328</name>
</gene>
<dbReference type="Gene3D" id="4.10.60.10">
    <property type="entry name" value="Zinc finger, CCHC-type"/>
    <property type="match status" value="1"/>
</dbReference>
<feature type="domain" description="CCHC-type" evidence="3">
    <location>
        <begin position="245"/>
        <end position="260"/>
    </location>
</feature>
<dbReference type="AlphaFoldDB" id="A0A151IJD4"/>
<feature type="domain" description="CCHC-type" evidence="3">
    <location>
        <begin position="268"/>
        <end position="281"/>
    </location>
</feature>
<evidence type="ECO:0000313" key="4">
    <source>
        <dbReference type="EMBL" id="KYN02841.1"/>
    </source>
</evidence>
<dbReference type="PROSITE" id="PS50158">
    <property type="entry name" value="ZF_CCHC"/>
    <property type="match status" value="2"/>
</dbReference>
<feature type="region of interest" description="Disordered" evidence="2">
    <location>
        <begin position="383"/>
        <end position="434"/>
    </location>
</feature>
<dbReference type="EMBL" id="KQ977420">
    <property type="protein sequence ID" value="KYN02841.1"/>
    <property type="molecule type" value="Genomic_DNA"/>
</dbReference>
<feature type="compositionally biased region" description="Basic and acidic residues" evidence="2">
    <location>
        <begin position="30"/>
        <end position="40"/>
    </location>
</feature>
<dbReference type="GO" id="GO:0003723">
    <property type="term" value="F:RNA binding"/>
    <property type="evidence" value="ECO:0007669"/>
    <property type="project" value="InterPro"/>
</dbReference>
<keyword evidence="1" id="KW-0862">Zinc</keyword>
<evidence type="ECO:0000256" key="2">
    <source>
        <dbReference type="SAM" id="MobiDB-lite"/>
    </source>
</evidence>
<name>A0A151IJD4_9HYME</name>
<keyword evidence="1" id="KW-0479">Metal-binding</keyword>
<evidence type="ECO:0000259" key="3">
    <source>
        <dbReference type="PROSITE" id="PS50158"/>
    </source>
</evidence>
<feature type="region of interest" description="Disordered" evidence="2">
    <location>
        <begin position="1"/>
        <end position="79"/>
    </location>
</feature>
<dbReference type="InterPro" id="IPR001878">
    <property type="entry name" value="Znf_CCHC"/>
</dbReference>
<dbReference type="SMART" id="SM00343">
    <property type="entry name" value="ZnF_C2HC"/>
    <property type="match status" value="2"/>
</dbReference>
<dbReference type="STRING" id="456900.A0A151IJD4"/>
<organism evidence="4 5">
    <name type="scientific">Cyphomyrmex costatus</name>
    <dbReference type="NCBI Taxonomy" id="456900"/>
    <lineage>
        <taxon>Eukaryota</taxon>
        <taxon>Metazoa</taxon>
        <taxon>Ecdysozoa</taxon>
        <taxon>Arthropoda</taxon>
        <taxon>Hexapoda</taxon>
        <taxon>Insecta</taxon>
        <taxon>Pterygota</taxon>
        <taxon>Neoptera</taxon>
        <taxon>Endopterygota</taxon>
        <taxon>Hymenoptera</taxon>
        <taxon>Apocrita</taxon>
        <taxon>Aculeata</taxon>
        <taxon>Formicoidea</taxon>
        <taxon>Formicidae</taxon>
        <taxon>Myrmicinae</taxon>
        <taxon>Cyphomyrmex</taxon>
    </lineage>
</organism>
<dbReference type="Proteomes" id="UP000078542">
    <property type="component" value="Unassembled WGS sequence"/>
</dbReference>
<dbReference type="InterPro" id="IPR036875">
    <property type="entry name" value="Znf_CCHC_sf"/>
</dbReference>
<feature type="compositionally biased region" description="Polar residues" evidence="2">
    <location>
        <begin position="383"/>
        <end position="397"/>
    </location>
</feature>
<sequence length="434" mass="47910">MKQGSPFLKVDSLKKKDISSSSAEKRPKKKELDDWTEVVKRPSNRGKVTQKILDTSLKSKFPEKKKGSNQPTRRRPPRTAAIQISCRGEVSYADVMKHAKEKIDIDAMGIEDIRPRKARTGALLLEIPGVEGVKKANNLAAKMRKVFGRYEDVLISRPEKIAEIRVRDLEESTTKEDIVKCIVDLTKCERDVIKVGEISFAFGGLGTTLIRCPVAVANAVVKDKKIRIGWMRSRVELLPERPLQCYKCLETGHIRAQCRSAIDYSEVCYRCGENGHPAKGCLQQVRCVLCAGRGLKANHRMGSQVCKPGIRKLPLGSNKVPLPPVRGKVERMETEVLDSSKLPEGESISLSGKVEEENAGKSLVNMSMDMEMEAMAEMCAQLSQPSGDGTRDTQPLESTVEWPTLGDKWHASGGDTGVAPEEQVGGTSTDTQPK</sequence>
<dbReference type="GO" id="GO:0008270">
    <property type="term" value="F:zinc ion binding"/>
    <property type="evidence" value="ECO:0007669"/>
    <property type="project" value="UniProtKB-KW"/>
</dbReference>
<evidence type="ECO:0000256" key="1">
    <source>
        <dbReference type="PROSITE-ProRule" id="PRU00047"/>
    </source>
</evidence>
<proteinExistence type="predicted"/>
<evidence type="ECO:0000313" key="5">
    <source>
        <dbReference type="Proteomes" id="UP000078542"/>
    </source>
</evidence>
<reference evidence="4 5" key="1">
    <citation type="submission" date="2016-03" db="EMBL/GenBank/DDBJ databases">
        <title>Cyphomyrmex costatus WGS genome.</title>
        <authorList>
            <person name="Nygaard S."/>
            <person name="Hu H."/>
            <person name="Boomsma J."/>
            <person name="Zhang G."/>
        </authorList>
    </citation>
    <scope>NUCLEOTIDE SEQUENCE [LARGE SCALE GENOMIC DNA]</scope>
    <source>
        <strain evidence="4">MS0001</strain>
        <tissue evidence="4">Whole body</tissue>
    </source>
</reference>
<accession>A0A151IJD4</accession>